<dbReference type="Gene3D" id="3.30.230.10">
    <property type="match status" value="1"/>
</dbReference>
<dbReference type="InterPro" id="IPR011557">
    <property type="entry name" value="GyrB"/>
</dbReference>
<dbReference type="GO" id="GO:0034335">
    <property type="term" value="F:DNA negative supercoiling activity"/>
    <property type="evidence" value="ECO:0007669"/>
    <property type="project" value="UniProtKB-ARBA"/>
</dbReference>
<gene>
    <name evidence="13" type="ORF">EVA_05222</name>
</gene>
<dbReference type="PRINTS" id="PR00418">
    <property type="entry name" value="TPI2FAMILY"/>
</dbReference>
<evidence type="ECO:0000256" key="11">
    <source>
        <dbReference type="ARBA" id="ARBA00023235"/>
    </source>
</evidence>
<comment type="catalytic activity">
    <reaction evidence="1">
        <text>ATP-dependent breakage, passage and rejoining of double-stranded DNA.</text>
        <dbReference type="EC" id="5.6.2.2"/>
    </reaction>
</comment>
<evidence type="ECO:0000256" key="7">
    <source>
        <dbReference type="ARBA" id="ARBA00022840"/>
    </source>
</evidence>
<dbReference type="CDD" id="cd16928">
    <property type="entry name" value="HATPase_GyrB-like"/>
    <property type="match status" value="1"/>
</dbReference>
<dbReference type="InterPro" id="IPR013506">
    <property type="entry name" value="Topo_IIA_bsu_dom2"/>
</dbReference>
<comment type="caution">
    <text evidence="13">The sequence shown here is derived from an EMBL/GenBank/DDBJ whole genome shotgun (WGS) entry which is preliminary data.</text>
</comment>
<dbReference type="Gene3D" id="3.30.565.10">
    <property type="entry name" value="Histidine kinase-like ATPase, C-terminal domain"/>
    <property type="match status" value="1"/>
</dbReference>
<dbReference type="CDD" id="cd00822">
    <property type="entry name" value="TopoII_Trans_DNA_gyrase"/>
    <property type="match status" value="1"/>
</dbReference>
<evidence type="ECO:0000256" key="8">
    <source>
        <dbReference type="ARBA" id="ARBA00022842"/>
    </source>
</evidence>
<evidence type="ECO:0000256" key="3">
    <source>
        <dbReference type="ARBA" id="ARBA00010708"/>
    </source>
</evidence>
<dbReference type="InterPro" id="IPR003594">
    <property type="entry name" value="HATPase_dom"/>
</dbReference>
<dbReference type="EC" id="5.6.2.2" evidence="4"/>
<feature type="domain" description="Toprim" evidence="12">
    <location>
        <begin position="429"/>
        <end position="549"/>
    </location>
</feature>
<dbReference type="Pfam" id="PF02518">
    <property type="entry name" value="HATPase_c"/>
    <property type="match status" value="1"/>
</dbReference>
<evidence type="ECO:0000313" key="13">
    <source>
        <dbReference type="EMBL" id="EJX06664.1"/>
    </source>
</evidence>
<dbReference type="SUPFAM" id="SSF55874">
    <property type="entry name" value="ATPase domain of HSP90 chaperone/DNA topoisomerase II/histidine kinase"/>
    <property type="match status" value="1"/>
</dbReference>
<evidence type="ECO:0000256" key="1">
    <source>
        <dbReference type="ARBA" id="ARBA00000185"/>
    </source>
</evidence>
<dbReference type="GO" id="GO:0005694">
    <property type="term" value="C:chromosome"/>
    <property type="evidence" value="ECO:0007669"/>
    <property type="project" value="InterPro"/>
</dbReference>
<dbReference type="AlphaFoldDB" id="J9GHU8"/>
<proteinExistence type="inferred from homology"/>
<dbReference type="InterPro" id="IPR018522">
    <property type="entry name" value="TopoIIA_CS"/>
</dbReference>
<dbReference type="FunFam" id="3.30.230.10:FF:000005">
    <property type="entry name" value="DNA gyrase subunit B"/>
    <property type="match status" value="1"/>
</dbReference>
<dbReference type="NCBIfam" id="NF004189">
    <property type="entry name" value="PRK05644.1"/>
    <property type="match status" value="1"/>
</dbReference>
<keyword evidence="8" id="KW-0460">Magnesium</keyword>
<keyword evidence="6" id="KW-0547">Nucleotide-binding</keyword>
<dbReference type="InterPro" id="IPR002288">
    <property type="entry name" value="DNA_gyrase_B_C"/>
</dbReference>
<dbReference type="InterPro" id="IPR020568">
    <property type="entry name" value="Ribosomal_Su5_D2-typ_SF"/>
</dbReference>
<dbReference type="FunFam" id="3.40.50.670:FF:000002">
    <property type="entry name" value="DNA gyrase subunit B"/>
    <property type="match status" value="1"/>
</dbReference>
<dbReference type="SUPFAM" id="SSF56719">
    <property type="entry name" value="Type II DNA topoisomerase"/>
    <property type="match status" value="1"/>
</dbReference>
<dbReference type="PRINTS" id="PR01159">
    <property type="entry name" value="DNAGYRASEB"/>
</dbReference>
<dbReference type="GO" id="GO:0046872">
    <property type="term" value="F:metal ion binding"/>
    <property type="evidence" value="ECO:0007669"/>
    <property type="project" value="UniProtKB-KW"/>
</dbReference>
<dbReference type="PANTHER" id="PTHR45866:SF1">
    <property type="entry name" value="DNA GYRASE SUBUNIT B, MITOCHONDRIAL"/>
    <property type="match status" value="1"/>
</dbReference>
<dbReference type="InterPro" id="IPR036890">
    <property type="entry name" value="HATPase_C_sf"/>
</dbReference>
<dbReference type="InterPro" id="IPR013760">
    <property type="entry name" value="Topo_IIA-like_dom_sf"/>
</dbReference>
<dbReference type="GO" id="GO:0003677">
    <property type="term" value="F:DNA binding"/>
    <property type="evidence" value="ECO:0007669"/>
    <property type="project" value="UniProtKB-KW"/>
</dbReference>
<dbReference type="PROSITE" id="PS00177">
    <property type="entry name" value="TOPOISOMERASE_II"/>
    <property type="match status" value="1"/>
</dbReference>
<dbReference type="Gene3D" id="3.40.50.670">
    <property type="match status" value="1"/>
</dbReference>
<dbReference type="PROSITE" id="PS50880">
    <property type="entry name" value="TOPRIM"/>
    <property type="match status" value="1"/>
</dbReference>
<dbReference type="Pfam" id="PF00986">
    <property type="entry name" value="DNA_gyraseB_C"/>
    <property type="match status" value="1"/>
</dbReference>
<dbReference type="Pfam" id="PF00204">
    <property type="entry name" value="DNA_gyraseB"/>
    <property type="match status" value="1"/>
</dbReference>
<evidence type="ECO:0000256" key="6">
    <source>
        <dbReference type="ARBA" id="ARBA00022741"/>
    </source>
</evidence>
<dbReference type="PANTHER" id="PTHR45866">
    <property type="entry name" value="DNA GYRASE/TOPOISOMERASE SUBUNIT B"/>
    <property type="match status" value="1"/>
</dbReference>
<organism evidence="13">
    <name type="scientific">gut metagenome</name>
    <dbReference type="NCBI Taxonomy" id="749906"/>
    <lineage>
        <taxon>unclassified sequences</taxon>
        <taxon>metagenomes</taxon>
        <taxon>organismal metagenomes</taxon>
    </lineage>
</organism>
<keyword evidence="10" id="KW-0238">DNA-binding</keyword>
<dbReference type="HAMAP" id="MF_01898">
    <property type="entry name" value="GyrB"/>
    <property type="match status" value="1"/>
</dbReference>
<dbReference type="NCBIfam" id="NF011501">
    <property type="entry name" value="PRK14939.1"/>
    <property type="match status" value="1"/>
</dbReference>
<accession>J9GHU8</accession>
<evidence type="ECO:0000256" key="5">
    <source>
        <dbReference type="ARBA" id="ARBA00022723"/>
    </source>
</evidence>
<comment type="cofactor">
    <cofactor evidence="2">
        <name>Mg(2+)</name>
        <dbReference type="ChEBI" id="CHEBI:18420"/>
    </cofactor>
</comment>
<dbReference type="InterPro" id="IPR006171">
    <property type="entry name" value="TOPRIM_dom"/>
</dbReference>
<dbReference type="FunFam" id="3.30.565.10:FF:000002">
    <property type="entry name" value="DNA gyrase subunit B"/>
    <property type="match status" value="1"/>
</dbReference>
<keyword evidence="9" id="KW-0799">Topoisomerase</keyword>
<dbReference type="InterPro" id="IPR013759">
    <property type="entry name" value="Topo_IIA_B_C"/>
</dbReference>
<keyword evidence="7" id="KW-0067">ATP-binding</keyword>
<dbReference type="Pfam" id="PF01751">
    <property type="entry name" value="Toprim"/>
    <property type="match status" value="1"/>
</dbReference>
<evidence type="ECO:0000256" key="9">
    <source>
        <dbReference type="ARBA" id="ARBA00023029"/>
    </source>
</evidence>
<dbReference type="SMART" id="SM00433">
    <property type="entry name" value="TOP2c"/>
    <property type="match status" value="1"/>
</dbReference>
<reference evidence="13" key="1">
    <citation type="journal article" date="2012" name="PLoS ONE">
        <title>Gene sets for utilization of primary and secondary nutrition supplies in the distal gut of endangered iberian lynx.</title>
        <authorList>
            <person name="Alcaide M."/>
            <person name="Messina E."/>
            <person name="Richter M."/>
            <person name="Bargiela R."/>
            <person name="Peplies J."/>
            <person name="Huws S.A."/>
            <person name="Newbold C.J."/>
            <person name="Golyshin P.N."/>
            <person name="Simon M.A."/>
            <person name="Lopez G."/>
            <person name="Yakimov M.M."/>
            <person name="Ferrer M."/>
        </authorList>
    </citation>
    <scope>NUCLEOTIDE SEQUENCE</scope>
</reference>
<evidence type="ECO:0000256" key="10">
    <source>
        <dbReference type="ARBA" id="ARBA00023125"/>
    </source>
</evidence>
<keyword evidence="11" id="KW-0413">Isomerase</keyword>
<protein>
    <recommendedName>
        <fullName evidence="4">DNA topoisomerase (ATP-hydrolyzing)</fullName>
        <ecNumber evidence="4">5.6.2.2</ecNumber>
    </recommendedName>
</protein>
<sequence>MEEIEKNGAAYSASNIQVLEGLEAVRKRPAMYIGDISEKGLHHLVYETVDNSIDEALAGYCTEIEVTICEDNSIVVQDNGRGIPVDEHPKEHRSALEVVMTVLHAGGKFDKGSYKVSGGLHGVGVSCVNALSSKMLSQVFRDGKIYQQEYAKGHPLYPVKIVGETAQRGTRQQFWPDASIFTTTTYKYDILANRMRELAYLNAGITIKLTDLRKDAEGNIRQDVFHSDFGLREFVRYIDSSRNHLFDDVIYLNTEKSGMPIEVAIMYNTSYSENLHSYVNNINTIEGGTHLAGFRMAVTRVLKKYAEETAAKQLEKAKVEITGEDFREGLTAVISVKVAEPQFEGQTKTKLGNSEATGAVNQAVGEALANYLEEHPKEAKLIVDKVILAATARVAARKARESVQRKSPMSGGGLPGKLADCSSKVPEECELFLVEGDSAGGSAKQGRSRATQAILPLRGKILNVEKAMWHKAFESDEVNNIIQALGIRFGLNGEDSKEANIEKLRYHKVIIMADADVDGQHIATLIMTLFFRYFPQVIQDGYLYIAMPPLYLCKKGKIEEYCYNDEERKNFIDKYGDGSENSIHTQRYKGLGEMNPQQLWDTTMNPESRMLKQVTIENAAEADYIFSMLMGDDVGPRRDFIERNATYAKIDA</sequence>
<evidence type="ECO:0000256" key="2">
    <source>
        <dbReference type="ARBA" id="ARBA00001946"/>
    </source>
</evidence>
<name>J9GHU8_9ZZZZ</name>
<dbReference type="SUPFAM" id="SSF54211">
    <property type="entry name" value="Ribosomal protein S5 domain 2-like"/>
    <property type="match status" value="1"/>
</dbReference>
<comment type="similarity">
    <text evidence="3">Belongs to the type II topoisomerase GyrB family.</text>
</comment>
<dbReference type="NCBIfam" id="TIGR01059">
    <property type="entry name" value="gyrB"/>
    <property type="match status" value="1"/>
</dbReference>
<evidence type="ECO:0000259" key="12">
    <source>
        <dbReference type="PROSITE" id="PS50880"/>
    </source>
</evidence>
<dbReference type="InterPro" id="IPR001241">
    <property type="entry name" value="Topo_IIA"/>
</dbReference>
<evidence type="ECO:0000256" key="4">
    <source>
        <dbReference type="ARBA" id="ARBA00012895"/>
    </source>
</evidence>
<dbReference type="SMART" id="SM00387">
    <property type="entry name" value="HATPase_c"/>
    <property type="match status" value="1"/>
</dbReference>
<dbReference type="EMBL" id="AMCI01001094">
    <property type="protein sequence ID" value="EJX06664.1"/>
    <property type="molecule type" value="Genomic_DNA"/>
</dbReference>
<dbReference type="GO" id="GO:0005524">
    <property type="term" value="F:ATP binding"/>
    <property type="evidence" value="ECO:0007669"/>
    <property type="project" value="UniProtKB-KW"/>
</dbReference>
<keyword evidence="5" id="KW-0479">Metal-binding</keyword>
<dbReference type="InterPro" id="IPR000565">
    <property type="entry name" value="Topo_IIA_B"/>
</dbReference>
<dbReference type="GO" id="GO:0006265">
    <property type="term" value="P:DNA topological change"/>
    <property type="evidence" value="ECO:0007669"/>
    <property type="project" value="InterPro"/>
</dbReference>
<dbReference type="InterPro" id="IPR014721">
    <property type="entry name" value="Ribsml_uS5_D2-typ_fold_subgr"/>
</dbReference>